<dbReference type="Gene3D" id="3.40.190.10">
    <property type="entry name" value="Periplasmic binding protein-like II"/>
    <property type="match status" value="2"/>
</dbReference>
<keyword evidence="3" id="KW-0813">Transport</keyword>
<gene>
    <name evidence="6" type="ORF">FYJ39_04885</name>
</gene>
<dbReference type="InterPro" id="IPR006059">
    <property type="entry name" value="SBP"/>
</dbReference>
<organism evidence="6 7">
    <name type="scientific">Clostridium porci</name>
    <dbReference type="NCBI Taxonomy" id="2605778"/>
    <lineage>
        <taxon>Bacteria</taxon>
        <taxon>Bacillati</taxon>
        <taxon>Bacillota</taxon>
        <taxon>Clostridia</taxon>
        <taxon>Eubacteriales</taxon>
        <taxon>Clostridiaceae</taxon>
        <taxon>Clostridium</taxon>
    </lineage>
</organism>
<keyword evidence="5" id="KW-0812">Transmembrane</keyword>
<dbReference type="AlphaFoldDB" id="A0A7X2NKF5"/>
<dbReference type="PANTHER" id="PTHR43649">
    <property type="entry name" value="ARABINOSE-BINDING PROTEIN-RELATED"/>
    <property type="match status" value="1"/>
</dbReference>
<protein>
    <submittedName>
        <fullName evidence="6">Extracellular solute-binding protein</fullName>
    </submittedName>
</protein>
<keyword evidence="5" id="KW-0472">Membrane</keyword>
<comment type="subcellular location">
    <subcellularLocation>
        <location evidence="1">Cell envelope</location>
    </subcellularLocation>
</comment>
<evidence type="ECO:0000256" key="3">
    <source>
        <dbReference type="ARBA" id="ARBA00022448"/>
    </source>
</evidence>
<dbReference type="SUPFAM" id="SSF53850">
    <property type="entry name" value="Periplasmic binding protein-like II"/>
    <property type="match status" value="1"/>
</dbReference>
<keyword evidence="4" id="KW-0732">Signal</keyword>
<dbReference type="Proteomes" id="UP000429958">
    <property type="component" value="Unassembled WGS sequence"/>
</dbReference>
<dbReference type="InterPro" id="IPR050490">
    <property type="entry name" value="Bact_solute-bd_prot1"/>
</dbReference>
<accession>A0A7X2NKF5</accession>
<dbReference type="Pfam" id="PF13416">
    <property type="entry name" value="SBP_bac_8"/>
    <property type="match status" value="1"/>
</dbReference>
<reference evidence="6 7" key="1">
    <citation type="submission" date="2019-08" db="EMBL/GenBank/DDBJ databases">
        <title>In-depth cultivation of the pig gut microbiome towards novel bacterial diversity and tailored functional studies.</title>
        <authorList>
            <person name="Wylensek D."/>
            <person name="Hitch T.C.A."/>
            <person name="Clavel T."/>
        </authorList>
    </citation>
    <scope>NUCLEOTIDE SEQUENCE [LARGE SCALE GENOMIC DNA]</scope>
    <source>
        <strain evidence="6 7">WCA-389-WT-23D1</strain>
    </source>
</reference>
<sequence>MRVIFPEFLKDRLGFHQKNTERRKEMCKGWILGLAGGILMAFLLAGCQKKQPEQVMLTVIHAWGGTEEDHVAMREIYESFQEKNPDIQLRLISIPTRDKMLRKVEDMIMVGNIPDVISFSGLGRNETYDFMVENDMALNLMPYVQQDGAFESSIAEANLEYWATDRGELFNIADVLSLSGGYWYNEDIFREAGIERIPQTWQEFIEMCETLQRWSVKEEAGIKPLRVSSEGYLYFLDHMLADNGGDAEGAIQSHWMFHEDWELEAALDRLKEIYAYSSAEDEHYSYRDETGLFNERKLAIYVNGVWGAPMISDDIHAAYALLPTESGKEMSCESACMGYVLGNSKNVEKERAAVRFLKYMLSEDVQTRILEETEQIPANPKLSLESYKDQKPRLYQAAELVLNAQRKIEVPDNLWTSAQKAVFSDRILEVLSGELGYKDFIEYLK</sequence>
<evidence type="ECO:0000256" key="1">
    <source>
        <dbReference type="ARBA" id="ARBA00004196"/>
    </source>
</evidence>
<name>A0A7X2NKF5_9CLOT</name>
<evidence type="ECO:0000256" key="5">
    <source>
        <dbReference type="SAM" id="Phobius"/>
    </source>
</evidence>
<proteinExistence type="inferred from homology"/>
<evidence type="ECO:0000313" key="7">
    <source>
        <dbReference type="Proteomes" id="UP000429958"/>
    </source>
</evidence>
<keyword evidence="5" id="KW-1133">Transmembrane helix</keyword>
<comment type="caution">
    <text evidence="6">The sequence shown here is derived from an EMBL/GenBank/DDBJ whole genome shotgun (WGS) entry which is preliminary data.</text>
</comment>
<keyword evidence="7" id="KW-1185">Reference proteome</keyword>
<dbReference type="GO" id="GO:0030313">
    <property type="term" value="C:cell envelope"/>
    <property type="evidence" value="ECO:0007669"/>
    <property type="project" value="UniProtKB-SubCell"/>
</dbReference>
<evidence type="ECO:0000256" key="2">
    <source>
        <dbReference type="ARBA" id="ARBA00008520"/>
    </source>
</evidence>
<comment type="similarity">
    <text evidence="2">Belongs to the bacterial solute-binding protein 1 family.</text>
</comment>
<dbReference type="EMBL" id="VUMD01000003">
    <property type="protein sequence ID" value="MSS35938.1"/>
    <property type="molecule type" value="Genomic_DNA"/>
</dbReference>
<evidence type="ECO:0000256" key="4">
    <source>
        <dbReference type="ARBA" id="ARBA00022729"/>
    </source>
</evidence>
<evidence type="ECO:0000313" key="6">
    <source>
        <dbReference type="EMBL" id="MSS35938.1"/>
    </source>
</evidence>
<feature type="transmembrane region" description="Helical" evidence="5">
    <location>
        <begin position="27"/>
        <end position="46"/>
    </location>
</feature>
<dbReference type="PANTHER" id="PTHR43649:SF31">
    <property type="entry name" value="SN-GLYCEROL-3-PHOSPHATE-BINDING PERIPLASMIC PROTEIN UGPB"/>
    <property type="match status" value="1"/>
</dbReference>